<dbReference type="SUPFAM" id="SSF55811">
    <property type="entry name" value="Nudix"/>
    <property type="match status" value="1"/>
</dbReference>
<name>A0AAD9US24_ACRCE</name>
<dbReference type="AlphaFoldDB" id="A0AAD9US24"/>
<dbReference type="CDD" id="cd04678">
    <property type="entry name" value="NUDIX_MTH2_Nudt15"/>
    <property type="match status" value="1"/>
</dbReference>
<gene>
    <name evidence="1" type="ORF">P5673_032126</name>
</gene>
<dbReference type="EMBL" id="JARQWQ010000167">
    <property type="protein sequence ID" value="KAK2547788.1"/>
    <property type="molecule type" value="Genomic_DNA"/>
</dbReference>
<evidence type="ECO:0000313" key="1">
    <source>
        <dbReference type="EMBL" id="KAK2547788.1"/>
    </source>
</evidence>
<protein>
    <submittedName>
        <fullName evidence="1">Nucleotide triphosphate diphosphatase NUDT15</fullName>
    </submittedName>
</protein>
<proteinExistence type="predicted"/>
<comment type="caution">
    <text evidence="1">The sequence shown here is derived from an EMBL/GenBank/DDBJ whole genome shotgun (WGS) entry which is preliminary data.</text>
</comment>
<dbReference type="Gene3D" id="3.90.79.10">
    <property type="entry name" value="Nucleoside Triphosphate Pyrophosphohydrolase"/>
    <property type="match status" value="1"/>
</dbReference>
<dbReference type="InterPro" id="IPR015797">
    <property type="entry name" value="NUDIX_hydrolase-like_dom_sf"/>
</dbReference>
<dbReference type="PANTHER" id="PTHR16099">
    <property type="entry name" value="8-OXO-DGTP DIPHOSPHATES NUDT15"/>
    <property type="match status" value="1"/>
</dbReference>
<evidence type="ECO:0000313" key="2">
    <source>
        <dbReference type="Proteomes" id="UP001249851"/>
    </source>
</evidence>
<feature type="non-terminal residue" evidence="1">
    <location>
        <position position="1"/>
    </location>
</feature>
<dbReference type="GO" id="GO:0005829">
    <property type="term" value="C:cytosol"/>
    <property type="evidence" value="ECO:0007669"/>
    <property type="project" value="TreeGrafter"/>
</dbReference>
<reference evidence="1" key="1">
    <citation type="journal article" date="2023" name="G3 (Bethesda)">
        <title>Whole genome assembly and annotation of the endangered Caribbean coral Acropora cervicornis.</title>
        <authorList>
            <person name="Selwyn J.D."/>
            <person name="Vollmer S.V."/>
        </authorList>
    </citation>
    <scope>NUCLEOTIDE SEQUENCE</scope>
    <source>
        <strain evidence="1">K2</strain>
    </source>
</reference>
<accession>A0AAD9US24</accession>
<sequence length="275" mass="31840">KEIHPTSFSSGALDSLAAVLNILGVNETEMEPEDLGSGTGFSNNSLFLSMNEGAKAIRKLFFYSWLLSQLLRVISLLDDFPLQESLFFVFQCGLNIEAWSECAIRETLEETGLKIKNVSFATVVNAVVIEEDYHYITIFMRGEIDTSYMREPKNLEPDKCEGMSNLVSKTFYHCWDWYNWESDTFKYPLFEPLRIAREQGYQLFDTVAYGHHNSTLFVQEEVLIACEDEMEEEIRVRVLCVSRKRKRAREIKSKTLHMAEKLSEYARSKGMRSFH</sequence>
<keyword evidence="2" id="KW-1185">Reference proteome</keyword>
<dbReference type="GO" id="GO:0035539">
    <property type="term" value="F:8-oxo-7,8-dihydrodeoxyguanosine triphosphate pyrophosphatase activity"/>
    <property type="evidence" value="ECO:0007669"/>
    <property type="project" value="TreeGrafter"/>
</dbReference>
<dbReference type="GO" id="GO:0006203">
    <property type="term" value="P:dGTP catabolic process"/>
    <property type="evidence" value="ECO:0007669"/>
    <property type="project" value="TreeGrafter"/>
</dbReference>
<dbReference type="Proteomes" id="UP001249851">
    <property type="component" value="Unassembled WGS sequence"/>
</dbReference>
<reference evidence="1" key="2">
    <citation type="journal article" date="2023" name="Science">
        <title>Genomic signatures of disease resistance in endangered staghorn corals.</title>
        <authorList>
            <person name="Vollmer S.V."/>
            <person name="Selwyn J.D."/>
            <person name="Despard B.A."/>
            <person name="Roesel C.L."/>
        </authorList>
    </citation>
    <scope>NUCLEOTIDE SEQUENCE</scope>
    <source>
        <strain evidence="1">K2</strain>
    </source>
</reference>
<dbReference type="PANTHER" id="PTHR16099:SF5">
    <property type="entry name" value="NUCLEOTIDE TRIPHOSPHATE DIPHOSPHATASE NUDT15"/>
    <property type="match status" value="1"/>
</dbReference>
<organism evidence="1 2">
    <name type="scientific">Acropora cervicornis</name>
    <name type="common">Staghorn coral</name>
    <dbReference type="NCBI Taxonomy" id="6130"/>
    <lineage>
        <taxon>Eukaryota</taxon>
        <taxon>Metazoa</taxon>
        <taxon>Cnidaria</taxon>
        <taxon>Anthozoa</taxon>
        <taxon>Hexacorallia</taxon>
        <taxon>Scleractinia</taxon>
        <taxon>Astrocoeniina</taxon>
        <taxon>Acroporidae</taxon>
        <taxon>Acropora</taxon>
    </lineage>
</organism>